<name>A0A9W6ZNS6_9STRA</name>
<protein>
    <submittedName>
        <fullName evidence="2">Uncharacterized protein</fullName>
    </submittedName>
</protein>
<dbReference type="Proteomes" id="UP001165122">
    <property type="component" value="Unassembled WGS sequence"/>
</dbReference>
<feature type="region of interest" description="Disordered" evidence="1">
    <location>
        <begin position="99"/>
        <end position="156"/>
    </location>
</feature>
<comment type="caution">
    <text evidence="2">The sequence shown here is derived from an EMBL/GenBank/DDBJ whole genome shotgun (WGS) entry which is preliminary data.</text>
</comment>
<feature type="compositionally biased region" description="Low complexity" evidence="1">
    <location>
        <begin position="115"/>
        <end position="127"/>
    </location>
</feature>
<evidence type="ECO:0000313" key="3">
    <source>
        <dbReference type="Proteomes" id="UP001165122"/>
    </source>
</evidence>
<sequence length="295" mass="32079">MPAPELTTESSSPPAKAPTAVPEASSEQSPPNPNLTSVDAHDRAHKTSPSDNAPSENSKPSDIARPSQVTNGFINNVVVNVVEVTMDNLIYHADKTVSVQKPKNAPRSPQPPAPSTSTTTNPVVTSTTPPPTTETEAETKTPPNPTTPKSNPPTTLTSALQSLISYPHNLPPTPSPNHPKTTFPTPTSCIHYLLRITSLSEYATQTSTWPFSTLHKNGAHTPENEPPLHHRDLKGRESLVWSINDSLQNTLIDYSNQRSGEVREVVKGMGGIEELPNSFSRINEETIREQEVRKY</sequence>
<organism evidence="2 3">
    <name type="scientific">Triparma laevis f. longispina</name>
    <dbReference type="NCBI Taxonomy" id="1714387"/>
    <lineage>
        <taxon>Eukaryota</taxon>
        <taxon>Sar</taxon>
        <taxon>Stramenopiles</taxon>
        <taxon>Ochrophyta</taxon>
        <taxon>Bolidophyceae</taxon>
        <taxon>Parmales</taxon>
        <taxon>Triparmaceae</taxon>
        <taxon>Triparma</taxon>
    </lineage>
</organism>
<feature type="compositionally biased region" description="Polar residues" evidence="1">
    <location>
        <begin position="47"/>
        <end position="60"/>
    </location>
</feature>
<accession>A0A9W6ZNS6</accession>
<feature type="region of interest" description="Disordered" evidence="1">
    <location>
        <begin position="1"/>
        <end position="67"/>
    </location>
</feature>
<keyword evidence="3" id="KW-1185">Reference proteome</keyword>
<evidence type="ECO:0000256" key="1">
    <source>
        <dbReference type="SAM" id="MobiDB-lite"/>
    </source>
</evidence>
<dbReference type="EMBL" id="BRXW01000424">
    <property type="protein sequence ID" value="GMH53305.1"/>
    <property type="molecule type" value="Genomic_DNA"/>
</dbReference>
<dbReference type="AlphaFoldDB" id="A0A9W6ZNS6"/>
<gene>
    <name evidence="2" type="ORF">TrLO_g12192</name>
</gene>
<feature type="compositionally biased region" description="Polar residues" evidence="1">
    <location>
        <begin position="25"/>
        <end position="37"/>
    </location>
</feature>
<reference evidence="3" key="1">
    <citation type="journal article" date="2023" name="Commun. Biol.">
        <title>Genome analysis of Parmales, the sister group of diatoms, reveals the evolutionary specialization of diatoms from phago-mixotrophs to photoautotrophs.</title>
        <authorList>
            <person name="Ban H."/>
            <person name="Sato S."/>
            <person name="Yoshikawa S."/>
            <person name="Yamada K."/>
            <person name="Nakamura Y."/>
            <person name="Ichinomiya M."/>
            <person name="Sato N."/>
            <person name="Blanc-Mathieu R."/>
            <person name="Endo H."/>
            <person name="Kuwata A."/>
            <person name="Ogata H."/>
        </authorList>
    </citation>
    <scope>NUCLEOTIDE SEQUENCE [LARGE SCALE GENOMIC DNA]</scope>
    <source>
        <strain evidence="3">NIES 3700</strain>
    </source>
</reference>
<proteinExistence type="predicted"/>
<evidence type="ECO:0000313" key="2">
    <source>
        <dbReference type="EMBL" id="GMH53305.1"/>
    </source>
</evidence>